<dbReference type="Pfam" id="PF00617">
    <property type="entry name" value="RasGEF"/>
    <property type="match status" value="1"/>
</dbReference>
<evidence type="ECO:0000313" key="3">
    <source>
        <dbReference type="EMBL" id="CEG56915.1"/>
    </source>
</evidence>
<feature type="domain" description="Ras-GEF" evidence="2">
    <location>
        <begin position="538"/>
        <end position="783"/>
    </location>
</feature>
<dbReference type="InterPro" id="IPR036964">
    <property type="entry name" value="RASGEF_cat_dom_sf"/>
</dbReference>
<dbReference type="Proteomes" id="UP000032430">
    <property type="component" value="Chromosome I"/>
</dbReference>
<dbReference type="SUPFAM" id="SSF48366">
    <property type="entry name" value="Ras GEF"/>
    <property type="match status" value="1"/>
</dbReference>
<feature type="region of interest" description="Disordered" evidence="1">
    <location>
        <begin position="190"/>
        <end position="253"/>
    </location>
</feature>
<dbReference type="GO" id="GO:0007264">
    <property type="term" value="P:small GTPase-mediated signal transduction"/>
    <property type="evidence" value="ECO:0007669"/>
    <property type="project" value="InterPro"/>
</dbReference>
<evidence type="ECO:0000313" key="4">
    <source>
        <dbReference type="Proteomes" id="UP000032430"/>
    </source>
</evidence>
<dbReference type="PROSITE" id="PS50009">
    <property type="entry name" value="RASGEF_CAT"/>
    <property type="match status" value="1"/>
</dbReference>
<feature type="compositionally biased region" description="Basic residues" evidence="1">
    <location>
        <begin position="901"/>
        <end position="912"/>
    </location>
</feature>
<keyword evidence="4" id="KW-1185">Reference proteome</keyword>
<protein>
    <recommendedName>
        <fullName evidence="2">Ras-GEF domain-containing protein</fullName>
    </recommendedName>
</protein>
<dbReference type="AlphaFoldDB" id="A0A098G5Y6"/>
<dbReference type="SUPFAM" id="SSF48403">
    <property type="entry name" value="Ankyrin repeat"/>
    <property type="match status" value="1"/>
</dbReference>
<dbReference type="RefSeq" id="WP_052673885.1">
    <property type="nucleotide sequence ID" value="NZ_LN614827.1"/>
</dbReference>
<dbReference type="InterPro" id="IPR023578">
    <property type="entry name" value="Ras_GEF_dom_sf"/>
</dbReference>
<evidence type="ECO:0000256" key="1">
    <source>
        <dbReference type="SAM" id="MobiDB-lite"/>
    </source>
</evidence>
<feature type="compositionally biased region" description="Basic and acidic residues" evidence="1">
    <location>
        <begin position="232"/>
        <end position="247"/>
    </location>
</feature>
<dbReference type="KEGG" id="lfa:LFA_1498"/>
<dbReference type="HOGENOM" id="CLU_314215_0_0_6"/>
<sequence>MTIETIRALITSDQDEQKIEKKIVKILKANPSLASRADFFDRSIFHLLFLHKKYNVIDALLKARHWQDSALLGDHHGNTLLHYIVNRGTEEELHLINIILEQLPEIINRVNESGNTALHEAIIGQKLWAAKCLVRCAHIDRMIKNKNEQTVMDLAEDKSEFKQILLYINLSSLDLRSRFTRPGSKDNLRENFPVLTSRSHSDSSSSPKTSELLHSPLKFSESSLSELDSSDESEKIESPKEKQKEIMSDDEAERSNRFRLRGILKKLADKLKDDRKSPYCHELKELFVDECHRICLLDEALECTPEIAEIIEMTLNHLDRSVQERYTKIQNSNYNILSMFVFMLINNNLTVDAEPRSKPIIHEDYKYQAKALKTVWLLTACQSSFDAKREFDFAIIAQRALGVLPSYSYLEILVCIRRLYPDFDRAQKLVANFIVLQLLIYHVNDKVNPFPTLKMQLRFICQLNVDEHHGLGKLGEQINAYLNKATQLNMALSREPLLRNFHFLNRQINQPTFVRMNQSFDELVNNALSKTKKKRVHEVSLIASELRMLTIYLYQRVSIAEFADSNWLKTNKQTLSPHISLFTEALNKLSTYFTEKILTQPEDNIQNALQFLSEIAEAICPLDGENYPDLNSSMLLSSVFNKTPISRLKPIFEALDPIGQKVIKELDTVTSQEKHALFMREVYHNRKTALPFCGEFLTNMTFAHDGNAKTLFRAESFGCVLKKLMEVKLLINFTKVHFHTDLSIFITEYQDPGEEYLDCLSYRHQPSKAHVINLDTAASFDSLLDELKINYLSKNILPSVMLNGELHPPQQLAAKLIFFYTKQLNSPRSELLTQSFDKLQETIHEIIKINNEYYYPKKLADKLKASLFSSQLTKMEKRVKNDEEQEEEKILESKQENEKKPARKGTLRRRSLHFLESLNIIQPARKTSEPPSGDNEEQNIRVSNI</sequence>
<dbReference type="SMART" id="SM00147">
    <property type="entry name" value="RasGEF"/>
    <property type="match status" value="1"/>
</dbReference>
<gene>
    <name evidence="3" type="ORF">LFA_1498</name>
</gene>
<dbReference type="STRING" id="1212491.LFA_1498"/>
<feature type="compositionally biased region" description="Low complexity" evidence="1">
    <location>
        <begin position="196"/>
        <end position="227"/>
    </location>
</feature>
<evidence type="ECO:0000259" key="2">
    <source>
        <dbReference type="PROSITE" id="PS50009"/>
    </source>
</evidence>
<dbReference type="InterPro" id="IPR001895">
    <property type="entry name" value="RASGEF_cat_dom"/>
</dbReference>
<dbReference type="Gene3D" id="1.25.40.20">
    <property type="entry name" value="Ankyrin repeat-containing domain"/>
    <property type="match status" value="1"/>
</dbReference>
<feature type="region of interest" description="Disordered" evidence="1">
    <location>
        <begin position="875"/>
        <end position="945"/>
    </location>
</feature>
<dbReference type="GO" id="GO:0005085">
    <property type="term" value="F:guanyl-nucleotide exchange factor activity"/>
    <property type="evidence" value="ECO:0007669"/>
    <property type="project" value="InterPro"/>
</dbReference>
<dbReference type="InterPro" id="IPR036770">
    <property type="entry name" value="Ankyrin_rpt-contain_sf"/>
</dbReference>
<organism evidence="3 4">
    <name type="scientific">Legionella fallonii LLAP-10</name>
    <dbReference type="NCBI Taxonomy" id="1212491"/>
    <lineage>
        <taxon>Bacteria</taxon>
        <taxon>Pseudomonadati</taxon>
        <taxon>Pseudomonadota</taxon>
        <taxon>Gammaproteobacteria</taxon>
        <taxon>Legionellales</taxon>
        <taxon>Legionellaceae</taxon>
        <taxon>Legionella</taxon>
    </lineage>
</organism>
<accession>A0A098G5Y6</accession>
<dbReference type="OrthoDB" id="5649125at2"/>
<proteinExistence type="predicted"/>
<name>A0A098G5Y6_9GAMM</name>
<dbReference type="Gene3D" id="1.10.840.10">
    <property type="entry name" value="Ras guanine-nucleotide exchange factors catalytic domain"/>
    <property type="match status" value="1"/>
</dbReference>
<dbReference type="EMBL" id="LN614827">
    <property type="protein sequence ID" value="CEG56915.1"/>
    <property type="molecule type" value="Genomic_DNA"/>
</dbReference>
<feature type="compositionally biased region" description="Basic and acidic residues" evidence="1">
    <location>
        <begin position="875"/>
        <end position="900"/>
    </location>
</feature>
<reference evidence="4" key="1">
    <citation type="submission" date="2014-09" db="EMBL/GenBank/DDBJ databases">
        <authorList>
            <person name="Gomez-Valero L."/>
        </authorList>
    </citation>
    <scope>NUCLEOTIDE SEQUENCE [LARGE SCALE GENOMIC DNA]</scope>
    <source>
        <strain evidence="4">ATCC700992</strain>
    </source>
</reference>